<evidence type="ECO:0000313" key="1">
    <source>
        <dbReference type="EMBL" id="ETW97701.1"/>
    </source>
</evidence>
<dbReference type="EMBL" id="AZHX01002025">
    <property type="protein sequence ID" value="ETW97701.1"/>
    <property type="molecule type" value="Genomic_DNA"/>
</dbReference>
<reference evidence="1 2" key="1">
    <citation type="journal article" date="2014" name="Nature">
        <title>An environmental bacterial taxon with a large and distinct metabolic repertoire.</title>
        <authorList>
            <person name="Wilson M.C."/>
            <person name="Mori T."/>
            <person name="Ruckert C."/>
            <person name="Uria A.R."/>
            <person name="Helf M.J."/>
            <person name="Takada K."/>
            <person name="Gernert C."/>
            <person name="Steffens U.A."/>
            <person name="Heycke N."/>
            <person name="Schmitt S."/>
            <person name="Rinke C."/>
            <person name="Helfrich E.J."/>
            <person name="Brachmann A.O."/>
            <person name="Gurgui C."/>
            <person name="Wakimoto T."/>
            <person name="Kracht M."/>
            <person name="Crusemann M."/>
            <person name="Hentschel U."/>
            <person name="Abe I."/>
            <person name="Matsunaga S."/>
            <person name="Kalinowski J."/>
            <person name="Takeyama H."/>
            <person name="Piel J."/>
        </authorList>
    </citation>
    <scope>NUCLEOTIDE SEQUENCE [LARGE SCALE GENOMIC DNA]</scope>
    <source>
        <strain evidence="2">TSY2</strain>
    </source>
</reference>
<name>W4LK19_9BACT</name>
<evidence type="ECO:0000313" key="2">
    <source>
        <dbReference type="Proteomes" id="UP000019140"/>
    </source>
</evidence>
<proteinExistence type="predicted"/>
<organism evidence="1 2">
    <name type="scientific">Candidatus Entotheonella gemina</name>
    <dbReference type="NCBI Taxonomy" id="1429439"/>
    <lineage>
        <taxon>Bacteria</taxon>
        <taxon>Pseudomonadati</taxon>
        <taxon>Nitrospinota/Tectimicrobiota group</taxon>
        <taxon>Candidatus Tectimicrobiota</taxon>
        <taxon>Candidatus Entotheonellia</taxon>
        <taxon>Candidatus Entotheonellales</taxon>
        <taxon>Candidatus Entotheonellaceae</taxon>
        <taxon>Candidatus Entotheonella</taxon>
    </lineage>
</organism>
<dbReference type="AlphaFoldDB" id="W4LK19"/>
<protein>
    <recommendedName>
        <fullName evidence="3">Short-chain dehydrogenase</fullName>
    </recommendedName>
</protein>
<dbReference type="Proteomes" id="UP000019140">
    <property type="component" value="Unassembled WGS sequence"/>
</dbReference>
<sequence length="36" mass="3806">MAVAKLIDNSVLWLFLEAASLVAGHTLTVDGGMYAQ</sequence>
<comment type="caution">
    <text evidence="1">The sequence shown here is derived from an EMBL/GenBank/DDBJ whole genome shotgun (WGS) entry which is preliminary data.</text>
</comment>
<gene>
    <name evidence="1" type="ORF">ETSY2_44170</name>
</gene>
<accession>W4LK19</accession>
<keyword evidence="2" id="KW-1185">Reference proteome</keyword>
<dbReference type="HOGENOM" id="CLU_3355192_0_0_7"/>
<evidence type="ECO:0008006" key="3">
    <source>
        <dbReference type="Google" id="ProtNLM"/>
    </source>
</evidence>